<dbReference type="GO" id="GO:0032357">
    <property type="term" value="F:oxidized purine DNA binding"/>
    <property type="evidence" value="ECO:0007669"/>
    <property type="project" value="TreeGrafter"/>
</dbReference>
<keyword evidence="6" id="KW-0004">4Fe-4S</keyword>
<dbReference type="InterPro" id="IPR015797">
    <property type="entry name" value="NUDIX_hydrolase-like_dom_sf"/>
</dbReference>
<dbReference type="GO" id="GO:0046872">
    <property type="term" value="F:metal ion binding"/>
    <property type="evidence" value="ECO:0007669"/>
    <property type="project" value="UniProtKB-UniRule"/>
</dbReference>
<evidence type="ECO:0000256" key="6">
    <source>
        <dbReference type="ARBA" id="ARBA00022485"/>
    </source>
</evidence>
<evidence type="ECO:0000256" key="4">
    <source>
        <dbReference type="ARBA" id="ARBA00012045"/>
    </source>
</evidence>
<dbReference type="Gene3D" id="1.10.1670.10">
    <property type="entry name" value="Helix-hairpin-Helix base-excision DNA repair enzymes (C-terminal)"/>
    <property type="match status" value="1"/>
</dbReference>
<accession>A0A0K1Q9I5</accession>
<dbReference type="GO" id="GO:0051539">
    <property type="term" value="F:4 iron, 4 sulfur cluster binding"/>
    <property type="evidence" value="ECO:0007669"/>
    <property type="project" value="UniProtKB-UniRule"/>
</dbReference>
<evidence type="ECO:0000256" key="2">
    <source>
        <dbReference type="ARBA" id="ARBA00002933"/>
    </source>
</evidence>
<evidence type="ECO:0000256" key="5">
    <source>
        <dbReference type="ARBA" id="ARBA00022023"/>
    </source>
</evidence>
<evidence type="ECO:0000256" key="1">
    <source>
        <dbReference type="ARBA" id="ARBA00000843"/>
    </source>
</evidence>
<dbReference type="SMART" id="SM00478">
    <property type="entry name" value="ENDO3c"/>
    <property type="match status" value="1"/>
</dbReference>
<proteinExistence type="inferred from homology"/>
<keyword evidence="9" id="KW-0378">Hydrolase</keyword>
<dbReference type="NCBIfam" id="TIGR01084">
    <property type="entry name" value="mutY"/>
    <property type="match status" value="1"/>
</dbReference>
<name>A0A0K1Q9I5_9BACT</name>
<dbReference type="EMBL" id="CP012333">
    <property type="protein sequence ID" value="AKV02080.1"/>
    <property type="molecule type" value="Genomic_DNA"/>
</dbReference>
<comment type="function">
    <text evidence="2">Adenine glycosylase active on G-A mispairs. MutY also corrects error-prone DNA synthesis past GO lesions which are due to the oxidatively damaged form of guanine: 7,8-dihydro-8-oxoguanine (8-oxo-dGTP).</text>
</comment>
<reference evidence="16 17" key="1">
    <citation type="submission" date="2015-08" db="EMBL/GenBank/DDBJ databases">
        <authorList>
            <person name="Babu N.S."/>
            <person name="Beckwith C.J."/>
            <person name="Beseler K.G."/>
            <person name="Brison A."/>
            <person name="Carone J.V."/>
            <person name="Caskin T.P."/>
            <person name="Diamond M."/>
            <person name="Durham M.E."/>
            <person name="Foxe J.M."/>
            <person name="Go M."/>
            <person name="Henderson B.A."/>
            <person name="Jones I.B."/>
            <person name="McGettigan J.A."/>
            <person name="Micheletti S.J."/>
            <person name="Nasrallah M.E."/>
            <person name="Ortiz D."/>
            <person name="Piller C.R."/>
            <person name="Privatt S.R."/>
            <person name="Schneider S.L."/>
            <person name="Sharp S."/>
            <person name="Smith T.C."/>
            <person name="Stanton J.D."/>
            <person name="Ullery H.E."/>
            <person name="Wilson R.J."/>
            <person name="Serrano M.G."/>
            <person name="Buck G."/>
            <person name="Lee V."/>
            <person name="Wang Y."/>
            <person name="Carvalho R."/>
            <person name="Voegtly L."/>
            <person name="Shi R."/>
            <person name="Duckworth R."/>
            <person name="Johnson A."/>
            <person name="Loviza R."/>
            <person name="Walstead R."/>
            <person name="Shah Z."/>
            <person name="Kiflezghi M."/>
            <person name="Wade K."/>
            <person name="Ball S.L."/>
            <person name="Bradley K.W."/>
            <person name="Asai D.J."/>
            <person name="Bowman C.A."/>
            <person name="Russell D.A."/>
            <person name="Pope W.H."/>
            <person name="Jacobs-Sera D."/>
            <person name="Hendrix R.W."/>
            <person name="Hatfull G.F."/>
        </authorList>
    </citation>
    <scope>NUCLEOTIDE SEQUENCE [LARGE SCALE GENOMIC DNA]</scope>
    <source>
        <strain evidence="16 17">DSM 27648</strain>
    </source>
</reference>
<comment type="cofactor">
    <cofactor evidence="14">
        <name>[4Fe-4S] cluster</name>
        <dbReference type="ChEBI" id="CHEBI:49883"/>
    </cofactor>
    <text evidence="14">Binds 1 [4Fe-4S] cluster.</text>
</comment>
<dbReference type="SUPFAM" id="SSF55811">
    <property type="entry name" value="Nudix"/>
    <property type="match status" value="1"/>
</dbReference>
<evidence type="ECO:0000256" key="10">
    <source>
        <dbReference type="ARBA" id="ARBA00023004"/>
    </source>
</evidence>
<dbReference type="FunFam" id="1.10.340.30:FF:000002">
    <property type="entry name" value="Adenine DNA glycosylase"/>
    <property type="match status" value="1"/>
</dbReference>
<evidence type="ECO:0000256" key="7">
    <source>
        <dbReference type="ARBA" id="ARBA00022723"/>
    </source>
</evidence>
<keyword evidence="8 14" id="KW-0227">DNA damage</keyword>
<evidence type="ECO:0000259" key="15">
    <source>
        <dbReference type="SMART" id="SM00478"/>
    </source>
</evidence>
<dbReference type="InterPro" id="IPR003265">
    <property type="entry name" value="HhH-GPD_domain"/>
</dbReference>
<sequence length="367" mass="39779">MPVPEDVTDGGSAQLAQLQEALLRWYAACRRDLPWRNTRDAYAIWVSEVMLQQTRVDTVLRYYDRFLQRFPTPVALAEAPSDDVLAMWSGLGYYRRARLLHRGAQAVAEQGGALPSNRTGLLDVPGIGRYTSGAIASIAFGEAVGLVDGNVARVLARLFAIDEDMRKAGMRTAEKLADKIVAKQDPGAWNQALMELGATVCSPVKPACHKCPVSTMCRARAEQRTSELPVLSPKAKPLARKVQSLVVTRASDGAVLLARRTPDRLFGGLWEPPSIEGSARSRGALTSAFGVEDAKRVGSVEHVLSHRKLTVDVLNASVRSLPRVAPPEGYDDVRFVAVGEIERGSEKLGIATLARKILTCAGVLEDA</sequence>
<keyword evidence="13 14" id="KW-0326">Glycosidase</keyword>
<dbReference type="Gene3D" id="1.10.340.30">
    <property type="entry name" value="Hypothetical protein, domain 2"/>
    <property type="match status" value="1"/>
</dbReference>
<dbReference type="CDD" id="cd00056">
    <property type="entry name" value="ENDO3c"/>
    <property type="match status" value="1"/>
</dbReference>
<dbReference type="Pfam" id="PF14815">
    <property type="entry name" value="NUDIX_4"/>
    <property type="match status" value="1"/>
</dbReference>
<evidence type="ECO:0000256" key="9">
    <source>
        <dbReference type="ARBA" id="ARBA00022801"/>
    </source>
</evidence>
<dbReference type="RefSeq" id="WP_169928237.1">
    <property type="nucleotide sequence ID" value="NZ_CP012333.1"/>
</dbReference>
<keyword evidence="12" id="KW-0234">DNA repair</keyword>
<dbReference type="AlphaFoldDB" id="A0A0K1Q9I5"/>
<dbReference type="InterPro" id="IPR029119">
    <property type="entry name" value="MutY_C"/>
</dbReference>
<keyword evidence="7" id="KW-0479">Metal-binding</keyword>
<dbReference type="SUPFAM" id="SSF48150">
    <property type="entry name" value="DNA-glycosylase"/>
    <property type="match status" value="1"/>
</dbReference>
<dbReference type="Gene3D" id="3.90.79.10">
    <property type="entry name" value="Nucleoside Triphosphate Pyrophosphohydrolase"/>
    <property type="match status" value="1"/>
</dbReference>
<dbReference type="PANTHER" id="PTHR42944:SF1">
    <property type="entry name" value="ADENINE DNA GLYCOSYLASE"/>
    <property type="match status" value="1"/>
</dbReference>
<dbReference type="KEGG" id="llu:AKJ09_08743"/>
<organism evidence="16 17">
    <name type="scientific">Labilithrix luteola</name>
    <dbReference type="NCBI Taxonomy" id="1391654"/>
    <lineage>
        <taxon>Bacteria</taxon>
        <taxon>Pseudomonadati</taxon>
        <taxon>Myxococcota</taxon>
        <taxon>Polyangia</taxon>
        <taxon>Polyangiales</taxon>
        <taxon>Labilitrichaceae</taxon>
        <taxon>Labilithrix</taxon>
    </lineage>
</organism>
<dbReference type="Pfam" id="PF00730">
    <property type="entry name" value="HhH-GPD"/>
    <property type="match status" value="1"/>
</dbReference>
<keyword evidence="10 14" id="KW-0408">Iron</keyword>
<dbReference type="CDD" id="cd03431">
    <property type="entry name" value="NUDIX_DNA_Glycosylase_C-MutY"/>
    <property type="match status" value="1"/>
</dbReference>
<protein>
    <recommendedName>
        <fullName evidence="5 14">Adenine DNA glycosylase</fullName>
        <ecNumber evidence="4 14">3.2.2.31</ecNumber>
    </recommendedName>
</protein>
<evidence type="ECO:0000256" key="11">
    <source>
        <dbReference type="ARBA" id="ARBA00023014"/>
    </source>
</evidence>
<comment type="similarity">
    <text evidence="3 14">Belongs to the Nth/MutY family.</text>
</comment>
<dbReference type="PANTHER" id="PTHR42944">
    <property type="entry name" value="ADENINE DNA GLYCOSYLASE"/>
    <property type="match status" value="1"/>
</dbReference>
<evidence type="ECO:0000313" key="17">
    <source>
        <dbReference type="Proteomes" id="UP000064967"/>
    </source>
</evidence>
<dbReference type="Proteomes" id="UP000064967">
    <property type="component" value="Chromosome"/>
</dbReference>
<dbReference type="STRING" id="1391654.AKJ09_08743"/>
<dbReference type="InterPro" id="IPR023170">
    <property type="entry name" value="HhH_base_excis_C"/>
</dbReference>
<dbReference type="InterPro" id="IPR011257">
    <property type="entry name" value="DNA_glycosylase"/>
</dbReference>
<dbReference type="GO" id="GO:0006284">
    <property type="term" value="P:base-excision repair"/>
    <property type="evidence" value="ECO:0007669"/>
    <property type="project" value="UniProtKB-UniRule"/>
</dbReference>
<dbReference type="PATRIC" id="fig|1391654.3.peg.8855"/>
<dbReference type="GO" id="GO:0035485">
    <property type="term" value="F:adenine/guanine mispair binding"/>
    <property type="evidence" value="ECO:0007669"/>
    <property type="project" value="TreeGrafter"/>
</dbReference>
<dbReference type="PROSITE" id="PS00764">
    <property type="entry name" value="ENDONUCLEASE_III_1"/>
    <property type="match status" value="1"/>
</dbReference>
<evidence type="ECO:0000256" key="3">
    <source>
        <dbReference type="ARBA" id="ARBA00008343"/>
    </source>
</evidence>
<feature type="domain" description="HhH-GPD" evidence="15">
    <location>
        <begin position="50"/>
        <end position="199"/>
    </location>
</feature>
<evidence type="ECO:0000256" key="12">
    <source>
        <dbReference type="ARBA" id="ARBA00023204"/>
    </source>
</evidence>
<gene>
    <name evidence="16" type="ORF">AKJ09_08743</name>
</gene>
<keyword evidence="17" id="KW-1185">Reference proteome</keyword>
<dbReference type="InterPro" id="IPR004035">
    <property type="entry name" value="Endouclease-III_FeS-bd_BS"/>
</dbReference>
<dbReference type="GO" id="GO:0034039">
    <property type="term" value="F:8-oxo-7,8-dihydroguanine DNA N-glycosylase activity"/>
    <property type="evidence" value="ECO:0007669"/>
    <property type="project" value="TreeGrafter"/>
</dbReference>
<dbReference type="GO" id="GO:0006298">
    <property type="term" value="P:mismatch repair"/>
    <property type="evidence" value="ECO:0007669"/>
    <property type="project" value="TreeGrafter"/>
</dbReference>
<evidence type="ECO:0000256" key="14">
    <source>
        <dbReference type="RuleBase" id="RU365096"/>
    </source>
</evidence>
<dbReference type="InterPro" id="IPR044298">
    <property type="entry name" value="MIG/MutY"/>
</dbReference>
<dbReference type="EC" id="3.2.2.31" evidence="4 14"/>
<dbReference type="InterPro" id="IPR005760">
    <property type="entry name" value="A/G_AdeGlyc_MutY"/>
</dbReference>
<evidence type="ECO:0000256" key="13">
    <source>
        <dbReference type="ARBA" id="ARBA00023295"/>
    </source>
</evidence>
<keyword evidence="11" id="KW-0411">Iron-sulfur</keyword>
<comment type="catalytic activity">
    <reaction evidence="1 14">
        <text>Hydrolyzes free adenine bases from 7,8-dihydro-8-oxoguanine:adenine mismatched double-stranded DNA, leaving an apurinic site.</text>
        <dbReference type="EC" id="3.2.2.31"/>
    </reaction>
</comment>
<evidence type="ECO:0000256" key="8">
    <source>
        <dbReference type="ARBA" id="ARBA00022763"/>
    </source>
</evidence>
<evidence type="ECO:0000313" key="16">
    <source>
        <dbReference type="EMBL" id="AKV02080.1"/>
    </source>
</evidence>
<dbReference type="GO" id="GO:0000701">
    <property type="term" value="F:purine-specific mismatch base pair DNA N-glycosylase activity"/>
    <property type="evidence" value="ECO:0007669"/>
    <property type="project" value="UniProtKB-EC"/>
</dbReference>